<evidence type="ECO:0000313" key="1">
    <source>
        <dbReference type="EMBL" id="ANJ26651.1"/>
    </source>
</evidence>
<accession>A0A191WEF4</accession>
<sequence>MSAEIGLHDLTPALAGFYSVGFNDGQESMAAERDRLYERLYYGKELPDVRLRRMRAGAAAYWEEFVHERVRDIIEDRGRA</sequence>
<reference evidence="1 2" key="1">
    <citation type="journal article" date="2016" name="Int. J. Syst. Evol. Microbiol.">
        <title>Agromyces aureus sp. nov., isolated from the rhizosphere of Salix caprea L. grown in a heavy-metal-contaminated soil.</title>
        <authorList>
            <person name="Corretto E."/>
            <person name="Antonielli L."/>
            <person name="Sessitsch A."/>
            <person name="Compant S."/>
            <person name="Gorfer M."/>
            <person name="Kuffner M."/>
            <person name="Brader G."/>
        </authorList>
    </citation>
    <scope>NUCLEOTIDE SEQUENCE [LARGE SCALE GENOMIC DNA]</scope>
    <source>
        <strain evidence="1 2">AR33</strain>
    </source>
</reference>
<evidence type="ECO:0000313" key="2">
    <source>
        <dbReference type="Proteomes" id="UP000078437"/>
    </source>
</evidence>
<name>A0A191WEF4_9MICO</name>
<proteinExistence type="predicted"/>
<gene>
    <name evidence="1" type="ORF">ATC03_07940</name>
</gene>
<organism evidence="1 2">
    <name type="scientific">Agromyces aureus</name>
    <dbReference type="NCBI Taxonomy" id="453304"/>
    <lineage>
        <taxon>Bacteria</taxon>
        <taxon>Bacillati</taxon>
        <taxon>Actinomycetota</taxon>
        <taxon>Actinomycetes</taxon>
        <taxon>Micrococcales</taxon>
        <taxon>Microbacteriaceae</taxon>
        <taxon>Agromyces</taxon>
    </lineage>
</organism>
<protein>
    <submittedName>
        <fullName evidence="1">Uncharacterized protein</fullName>
    </submittedName>
</protein>
<keyword evidence="2" id="KW-1185">Reference proteome</keyword>
<dbReference type="EMBL" id="CP013979">
    <property type="protein sequence ID" value="ANJ26651.1"/>
    <property type="molecule type" value="Genomic_DNA"/>
</dbReference>
<dbReference type="Proteomes" id="UP000078437">
    <property type="component" value="Chromosome"/>
</dbReference>
<reference evidence="2" key="2">
    <citation type="submission" date="2016-01" db="EMBL/GenBank/DDBJ databases">
        <title>Complete genome sequence of Agromyces aureus AR33T and comparison with related organisms.</title>
        <authorList>
            <person name="Corretto E."/>
            <person name="Antonielli L."/>
            <person name="Sessitsch A."/>
            <person name="Brader G."/>
        </authorList>
    </citation>
    <scope>NUCLEOTIDE SEQUENCE [LARGE SCALE GENOMIC DNA]</scope>
    <source>
        <strain evidence="2">AR33</strain>
    </source>
</reference>
<dbReference type="AlphaFoldDB" id="A0A191WEF4"/>
<dbReference type="KEGG" id="agy:ATC03_07940"/>